<dbReference type="InterPro" id="IPR002791">
    <property type="entry name" value="ARMT1-like_metal-bd"/>
</dbReference>
<keyword evidence="7 10" id="KW-0464">Manganese</keyword>
<dbReference type="EC" id="2.1.1.-" evidence="10"/>
<dbReference type="Pfam" id="PF01937">
    <property type="entry name" value="ARMT1-like_dom"/>
    <property type="match status" value="2"/>
</dbReference>
<reference evidence="13" key="1">
    <citation type="submission" date="2022-11" db="UniProtKB">
        <authorList>
            <consortium name="WormBaseParasite"/>
        </authorList>
    </citation>
    <scope>IDENTIFICATION</scope>
</reference>
<comment type="catalytic activity">
    <reaction evidence="2 10">
        <text>beta-D-fructose 1-phosphate + H2O = D-fructose + phosphate</text>
        <dbReference type="Rhea" id="RHEA:35603"/>
        <dbReference type="ChEBI" id="CHEBI:15377"/>
        <dbReference type="ChEBI" id="CHEBI:37721"/>
        <dbReference type="ChEBI" id="CHEBI:43474"/>
        <dbReference type="ChEBI" id="CHEBI:138881"/>
    </reaction>
</comment>
<protein>
    <recommendedName>
        <fullName evidence="10">Sugar phosphate phosphatase</fullName>
        <ecNumber evidence="10">2.1.1.-</ecNumber>
        <ecNumber evidence="10">3.1.3.-</ecNumber>
    </recommendedName>
</protein>
<dbReference type="AlphaFoldDB" id="A0A915CU49"/>
<evidence type="ECO:0000256" key="3">
    <source>
        <dbReference type="ARBA" id="ARBA00009519"/>
    </source>
</evidence>
<keyword evidence="6 10" id="KW-0378">Hydrolase</keyword>
<proteinExistence type="inferred from homology"/>
<dbReference type="WBParaSite" id="jg12425">
    <property type="protein sequence ID" value="jg12425"/>
    <property type="gene ID" value="jg12425"/>
</dbReference>
<keyword evidence="10" id="KW-0489">Methyltransferase</keyword>
<keyword evidence="5 10" id="KW-0479">Metal-binding</keyword>
<dbReference type="EC" id="3.1.3.-" evidence="10"/>
<feature type="domain" description="Damage-control phosphatase ARMT1-like metal-binding" evidence="11">
    <location>
        <begin position="151"/>
        <end position="279"/>
    </location>
</feature>
<dbReference type="SUPFAM" id="SSF111321">
    <property type="entry name" value="AF1104-like"/>
    <property type="match status" value="1"/>
</dbReference>
<sequence>MAGLNFIRRPYSWQGQAGQYAPVIDGTKIPSFCFTTIQERWPKIVTKLVDQLHQFQPEAVKMYGEQGDADVKLVTSKLSEMRYLMMTDKPLHDISTDAPDALVWNSELDKYRKDNGPENGGKRTLLCSKPSPPDGHRHRNCWLTEKEISIEETRVTILRILQIALWGNKCDLSLSGGDPHFISDTLFHELEELEGNILVNDLHIAVNNFILRPESQLAQLDIVMDNAGLEVKVVLHGKAYPWFVSDTTKKDMDWVLEQLASDEDQYLSKLGIRWLQFFSEGKFDSSFVIFKGDLNYRKLVGDRYWPLETPFTEALCGFGPAPLLALRTLKAETVAGLSERAIKLIGSKHSEKDLSWMVTSEYAVAQLFDPN</sequence>
<organism evidence="12 13">
    <name type="scientific">Ditylenchus dipsaci</name>
    <dbReference type="NCBI Taxonomy" id="166011"/>
    <lineage>
        <taxon>Eukaryota</taxon>
        <taxon>Metazoa</taxon>
        <taxon>Ecdysozoa</taxon>
        <taxon>Nematoda</taxon>
        <taxon>Chromadorea</taxon>
        <taxon>Rhabditida</taxon>
        <taxon>Tylenchina</taxon>
        <taxon>Tylenchomorpha</taxon>
        <taxon>Sphaerularioidea</taxon>
        <taxon>Anguinidae</taxon>
        <taxon>Anguininae</taxon>
        <taxon>Ditylenchus</taxon>
    </lineage>
</organism>
<comment type="domain">
    <text evidence="10">Subfamily III proteins have a conserved RTxK motif about 40-50 residues from the C-terminus; the threonine may be replaced by serine or cysteine.</text>
</comment>
<dbReference type="Proteomes" id="UP000887574">
    <property type="component" value="Unplaced"/>
</dbReference>
<comment type="cofactor">
    <cofactor evidence="10">
        <name>Mn(2+)</name>
        <dbReference type="ChEBI" id="CHEBI:29035"/>
    </cofactor>
    <cofactor evidence="10">
        <name>Ni(2+)</name>
        <dbReference type="ChEBI" id="CHEBI:49786"/>
    </cofactor>
</comment>
<dbReference type="GO" id="GO:0051998">
    <property type="term" value="F:protein carboxyl O-methyltransferase activity"/>
    <property type="evidence" value="ECO:0007669"/>
    <property type="project" value="UniProtKB-UniRule"/>
</dbReference>
<evidence type="ECO:0000256" key="4">
    <source>
        <dbReference type="ARBA" id="ARBA00022596"/>
    </source>
</evidence>
<evidence type="ECO:0000259" key="11">
    <source>
        <dbReference type="Pfam" id="PF01937"/>
    </source>
</evidence>
<comment type="catalytic activity">
    <reaction evidence="1 10">
        <text>L-glutamyl-[protein] + S-adenosyl-L-methionine = [protein]-L-glutamate 5-O-methyl ester + S-adenosyl-L-homocysteine</text>
        <dbReference type="Rhea" id="RHEA:24452"/>
        <dbReference type="Rhea" id="RHEA-COMP:10208"/>
        <dbReference type="Rhea" id="RHEA-COMP:10311"/>
        <dbReference type="ChEBI" id="CHEBI:29973"/>
        <dbReference type="ChEBI" id="CHEBI:57856"/>
        <dbReference type="ChEBI" id="CHEBI:59789"/>
        <dbReference type="ChEBI" id="CHEBI:82795"/>
    </reaction>
</comment>
<dbReference type="InterPro" id="IPR039763">
    <property type="entry name" value="ARMT1"/>
</dbReference>
<comment type="similarity">
    <text evidence="3 10">Belongs to the damage-control phosphatase family. Sugar phosphate phosphatase III subfamily.</text>
</comment>
<evidence type="ECO:0000256" key="5">
    <source>
        <dbReference type="ARBA" id="ARBA00022723"/>
    </source>
</evidence>
<dbReference type="GO" id="GO:0032259">
    <property type="term" value="P:methylation"/>
    <property type="evidence" value="ECO:0007669"/>
    <property type="project" value="UniProtKB-KW"/>
</dbReference>
<comment type="function">
    <text evidence="8 10">Metal-dependent phosphatase that shows phosphatase activity against several substrates, including fructose-1-phosphate and fructose-6-phosphate. Its preference for fructose-1-phosphate, a strong glycating agent that causes DNA damage rather than a canonical yeast metabolite, suggests a damage-control function in hexose phosphate metabolism. Has also been shown to have O-methyltransferase activity that methylates glutamate residues of target proteins to form gamma-glutamyl methyl ester residues. Possibly methylates PCNA, suggesting it is involved in the DNA damage response.</text>
</comment>
<accession>A0A915CU49</accession>
<dbReference type="GO" id="GO:0046872">
    <property type="term" value="F:metal ion binding"/>
    <property type="evidence" value="ECO:0007669"/>
    <property type="project" value="UniProtKB-UniRule"/>
</dbReference>
<keyword evidence="10" id="KW-0808">Transferase</keyword>
<evidence type="ECO:0000256" key="8">
    <source>
        <dbReference type="ARBA" id="ARBA00045980"/>
    </source>
</evidence>
<dbReference type="GO" id="GO:0006974">
    <property type="term" value="P:DNA damage response"/>
    <property type="evidence" value="ECO:0007669"/>
    <property type="project" value="TreeGrafter"/>
</dbReference>
<evidence type="ECO:0000256" key="6">
    <source>
        <dbReference type="ARBA" id="ARBA00022801"/>
    </source>
</evidence>
<evidence type="ECO:0000256" key="1">
    <source>
        <dbReference type="ARBA" id="ARBA00000807"/>
    </source>
</evidence>
<evidence type="ECO:0000313" key="13">
    <source>
        <dbReference type="WBParaSite" id="jg12425"/>
    </source>
</evidence>
<dbReference type="GO" id="GO:0005634">
    <property type="term" value="C:nucleus"/>
    <property type="evidence" value="ECO:0007669"/>
    <property type="project" value="TreeGrafter"/>
</dbReference>
<dbReference type="PANTHER" id="PTHR12260">
    <property type="entry name" value="DAMAGE-CONTROL PHOSPHATASE ARMT1"/>
    <property type="match status" value="1"/>
</dbReference>
<dbReference type="Gene3D" id="1.20.930.60">
    <property type="match status" value="1"/>
</dbReference>
<feature type="domain" description="Damage-control phosphatase ARMT1-like metal-binding" evidence="11">
    <location>
        <begin position="284"/>
        <end position="338"/>
    </location>
</feature>
<evidence type="ECO:0000256" key="10">
    <source>
        <dbReference type="RuleBase" id="RU367030"/>
    </source>
</evidence>
<dbReference type="PANTHER" id="PTHR12260:SF6">
    <property type="entry name" value="DAMAGE-CONTROL PHOSPHATASE ARMT1"/>
    <property type="match status" value="1"/>
</dbReference>
<evidence type="ECO:0000313" key="12">
    <source>
        <dbReference type="Proteomes" id="UP000887574"/>
    </source>
</evidence>
<name>A0A915CU49_9BILA</name>
<dbReference type="InterPro" id="IPR036075">
    <property type="entry name" value="ARMT-1-like_metal-bd_sf"/>
</dbReference>
<evidence type="ECO:0000256" key="2">
    <source>
        <dbReference type="ARBA" id="ARBA00001326"/>
    </source>
</evidence>
<evidence type="ECO:0000256" key="7">
    <source>
        <dbReference type="ARBA" id="ARBA00023211"/>
    </source>
</evidence>
<evidence type="ECO:0000256" key="9">
    <source>
        <dbReference type="ARBA" id="ARBA00048809"/>
    </source>
</evidence>
<dbReference type="GO" id="GO:0016791">
    <property type="term" value="F:phosphatase activity"/>
    <property type="evidence" value="ECO:0007669"/>
    <property type="project" value="TreeGrafter"/>
</dbReference>
<comment type="catalytic activity">
    <reaction evidence="9 10">
        <text>beta-D-fructose 6-phosphate = dihydroxyacetone + D-glyceraldehyde 3-phosphate</text>
        <dbReference type="Rhea" id="RHEA:28002"/>
        <dbReference type="ChEBI" id="CHEBI:16016"/>
        <dbReference type="ChEBI" id="CHEBI:57634"/>
        <dbReference type="ChEBI" id="CHEBI:59776"/>
    </reaction>
</comment>
<keyword evidence="12" id="KW-1185">Reference proteome</keyword>
<keyword evidence="4" id="KW-0533">Nickel</keyword>